<reference evidence="2" key="1">
    <citation type="submission" date="2022-04" db="EMBL/GenBank/DDBJ databases">
        <title>Carnegiea gigantea Genome sequencing and assembly v2.</title>
        <authorList>
            <person name="Copetti D."/>
            <person name="Sanderson M.J."/>
            <person name="Burquez A."/>
            <person name="Wojciechowski M.F."/>
        </authorList>
    </citation>
    <scope>NUCLEOTIDE SEQUENCE</scope>
    <source>
        <strain evidence="2">SGP5-SGP5p</strain>
        <tissue evidence="2">Aerial part</tissue>
    </source>
</reference>
<comment type="caution">
    <text evidence="2">The sequence shown here is derived from an EMBL/GenBank/DDBJ whole genome shotgun (WGS) entry which is preliminary data.</text>
</comment>
<dbReference type="EMBL" id="JAKOGI010000881">
    <property type="protein sequence ID" value="KAJ8429596.1"/>
    <property type="molecule type" value="Genomic_DNA"/>
</dbReference>
<name>A0A9Q1JR75_9CARY</name>
<proteinExistence type="predicted"/>
<evidence type="ECO:0000313" key="2">
    <source>
        <dbReference type="EMBL" id="KAJ8429596.1"/>
    </source>
</evidence>
<keyword evidence="3" id="KW-1185">Reference proteome</keyword>
<sequence>MVQVQPGRTCMWEVIRQQEKVSARHPHLLPQIRRTVHMPRRKGDTAVMDDPWMESLYHAPPTTVDTTTADDEACVQPLMGDSGHRVTTPEQAGELAVDTEWTSPDVDDVGCGDDGGCNNSNIVTRMRRKPWSPKPAAVHDSPFTDPTRLPGARKSKKEMKDEVTGADEPPVVDDPAEGSVDLPVLDVQPLKVEGLGISPSVGRLYFRTLVNKGDGVADQGEEECFFALDMCADVDGQGGGHAQVSAEACVSKLVTRPHPRGSKGGSRGQVILHNKGHIWGVIWDTLKATPQPGIRYVRQHQLLSLETHLQNSIINMFGPAAEYSGHDYGVFVMAFMELLSLKVDGFEFDQDCVSHYRDKCLVSQFPGPGYMQKLHCTLFTHGCYSCTSWDMQLMLLG</sequence>
<organism evidence="2 3">
    <name type="scientific">Carnegiea gigantea</name>
    <dbReference type="NCBI Taxonomy" id="171969"/>
    <lineage>
        <taxon>Eukaryota</taxon>
        <taxon>Viridiplantae</taxon>
        <taxon>Streptophyta</taxon>
        <taxon>Embryophyta</taxon>
        <taxon>Tracheophyta</taxon>
        <taxon>Spermatophyta</taxon>
        <taxon>Magnoliopsida</taxon>
        <taxon>eudicotyledons</taxon>
        <taxon>Gunneridae</taxon>
        <taxon>Pentapetalae</taxon>
        <taxon>Caryophyllales</taxon>
        <taxon>Cactineae</taxon>
        <taxon>Cactaceae</taxon>
        <taxon>Cactoideae</taxon>
        <taxon>Echinocereeae</taxon>
        <taxon>Carnegiea</taxon>
    </lineage>
</organism>
<dbReference type="AlphaFoldDB" id="A0A9Q1JR75"/>
<evidence type="ECO:0000313" key="3">
    <source>
        <dbReference type="Proteomes" id="UP001153076"/>
    </source>
</evidence>
<accession>A0A9Q1JR75</accession>
<evidence type="ECO:0000256" key="1">
    <source>
        <dbReference type="SAM" id="MobiDB-lite"/>
    </source>
</evidence>
<gene>
    <name evidence="2" type="ORF">Cgig2_008826</name>
</gene>
<protein>
    <submittedName>
        <fullName evidence="2">Uncharacterized protein</fullName>
    </submittedName>
</protein>
<feature type="region of interest" description="Disordered" evidence="1">
    <location>
        <begin position="129"/>
        <end position="178"/>
    </location>
</feature>
<dbReference type="Proteomes" id="UP001153076">
    <property type="component" value="Unassembled WGS sequence"/>
</dbReference>
<dbReference type="OrthoDB" id="5065855at2759"/>